<proteinExistence type="predicted"/>
<protein>
    <submittedName>
        <fullName evidence="1">Uncharacterized protein</fullName>
    </submittedName>
</protein>
<sequence length="249" mass="29160">MSEKKESKKIEKLVYKWFLIDGYCFALMESNKNLQILIERAWAMNDRIRDKIQDNSFSFCRLCSEHGLFCGIAETPLEERERLIAIRDSLKDVENMLVFLQRLKSWQKRDQHAAHTRLEESRLILMEKVTQYRGRTLDVIEELNACFGDGRTAYNWNLQRTMEKKKRISSFLFDCIKSVINPWNWHRIAIKLTVVSAIISSTIKFYQTRKDYDSTGRRILSIVDSTTAGKKDFLLTAPNSPLDVSYGRG</sequence>
<dbReference type="GO" id="GO:0010020">
    <property type="term" value="P:chloroplast fission"/>
    <property type="evidence" value="ECO:0007669"/>
    <property type="project" value="InterPro"/>
</dbReference>
<reference evidence="1 2" key="1">
    <citation type="submission" date="2019-09" db="EMBL/GenBank/DDBJ databases">
        <title>A chromosome-level genome assembly of the Chinese tupelo Nyssa sinensis.</title>
        <authorList>
            <person name="Yang X."/>
            <person name="Kang M."/>
            <person name="Yang Y."/>
            <person name="Xiong H."/>
            <person name="Wang M."/>
            <person name="Zhang Z."/>
            <person name="Wang Z."/>
            <person name="Wu H."/>
            <person name="Ma T."/>
            <person name="Liu J."/>
            <person name="Xi Z."/>
        </authorList>
    </citation>
    <scope>NUCLEOTIDE SEQUENCE [LARGE SCALE GENOMIC DNA]</scope>
    <source>
        <strain evidence="1">J267</strain>
        <tissue evidence="1">Leaf</tissue>
    </source>
</reference>
<dbReference type="OrthoDB" id="1892915at2759"/>
<dbReference type="AlphaFoldDB" id="A0A5J4ZPW0"/>
<gene>
    <name evidence="1" type="ORF">F0562_015013</name>
</gene>
<evidence type="ECO:0000313" key="2">
    <source>
        <dbReference type="Proteomes" id="UP000325577"/>
    </source>
</evidence>
<name>A0A5J4ZPW0_9ASTE</name>
<accession>A0A5J4ZPW0</accession>
<dbReference type="EMBL" id="CM018049">
    <property type="protein sequence ID" value="KAA8520715.1"/>
    <property type="molecule type" value="Genomic_DNA"/>
</dbReference>
<dbReference type="Proteomes" id="UP000325577">
    <property type="component" value="Linkage Group LG6"/>
</dbReference>
<organism evidence="1 2">
    <name type="scientific">Nyssa sinensis</name>
    <dbReference type="NCBI Taxonomy" id="561372"/>
    <lineage>
        <taxon>Eukaryota</taxon>
        <taxon>Viridiplantae</taxon>
        <taxon>Streptophyta</taxon>
        <taxon>Embryophyta</taxon>
        <taxon>Tracheophyta</taxon>
        <taxon>Spermatophyta</taxon>
        <taxon>Magnoliopsida</taxon>
        <taxon>eudicotyledons</taxon>
        <taxon>Gunneridae</taxon>
        <taxon>Pentapetalae</taxon>
        <taxon>asterids</taxon>
        <taxon>Cornales</taxon>
        <taxon>Nyssaceae</taxon>
        <taxon>Nyssa</taxon>
    </lineage>
</organism>
<keyword evidence="2" id="KW-1185">Reference proteome</keyword>
<dbReference type="PANTHER" id="PTHR33600:SF5">
    <property type="entry name" value="PLASTID DIVISION PROTEIN PDV1"/>
    <property type="match status" value="1"/>
</dbReference>
<dbReference type="InterPro" id="IPR038939">
    <property type="entry name" value="PDV1/PDV2"/>
</dbReference>
<evidence type="ECO:0000313" key="1">
    <source>
        <dbReference type="EMBL" id="KAA8520715.1"/>
    </source>
</evidence>
<dbReference type="PANTHER" id="PTHR33600">
    <property type="entry name" value="PLASTID DIVISION PROTEIN PDV2"/>
    <property type="match status" value="1"/>
</dbReference>